<evidence type="ECO:0000313" key="2">
    <source>
        <dbReference type="Proteomes" id="UP001448207"/>
    </source>
</evidence>
<evidence type="ECO:0000313" key="1">
    <source>
        <dbReference type="EMBL" id="KAL0080906.1"/>
    </source>
</evidence>
<name>A0ABR3ARL6_PHYBL</name>
<keyword evidence="2" id="KW-1185">Reference proteome</keyword>
<gene>
    <name evidence="1" type="ORF">J3Q64DRAFT_1758023</name>
</gene>
<sequence>MTPTPDNTSREVTKAYAYYIPKGYFYLAAETWANFRVEQTQNFSRTEIYENDLDVMLAANESKGLSFLLSNNTTNCPYHKPPNSTNSPNRRVIQFILGPGEEKLLIHQTVTSPLTFAFIRLIQCCKMYENKQESRLYLQRPVLLLEEMDRVVFKDTLAPKVDHVREKLYKILFGNMSIAKGVLPFWNTICDWARYLQSDNPEHCLILGLQTYKLAKQYCAH</sequence>
<protein>
    <recommendedName>
        <fullName evidence="3">Helitron helicase-like domain-containing protein</fullName>
    </recommendedName>
</protein>
<organism evidence="1 2">
    <name type="scientific">Phycomyces blakesleeanus</name>
    <dbReference type="NCBI Taxonomy" id="4837"/>
    <lineage>
        <taxon>Eukaryota</taxon>
        <taxon>Fungi</taxon>
        <taxon>Fungi incertae sedis</taxon>
        <taxon>Mucoromycota</taxon>
        <taxon>Mucoromycotina</taxon>
        <taxon>Mucoromycetes</taxon>
        <taxon>Mucorales</taxon>
        <taxon>Phycomycetaceae</taxon>
        <taxon>Phycomyces</taxon>
    </lineage>
</organism>
<reference evidence="1 2" key="1">
    <citation type="submission" date="2024-04" db="EMBL/GenBank/DDBJ databases">
        <title>Symmetric and asymmetric DNA N6-adenine methylation regulates different biological responses in Mucorales.</title>
        <authorList>
            <consortium name="Lawrence Berkeley National Laboratory"/>
            <person name="Lax C."/>
            <person name="Mondo S.J."/>
            <person name="Osorio-Concepcion M."/>
            <person name="Muszewska A."/>
            <person name="Corrochano-Luque M."/>
            <person name="Gutierrez G."/>
            <person name="Riley R."/>
            <person name="Lipzen A."/>
            <person name="Guo J."/>
            <person name="Hundley H."/>
            <person name="Amirebrahimi M."/>
            <person name="Ng V."/>
            <person name="Lorenzo-Gutierrez D."/>
            <person name="Binder U."/>
            <person name="Yang J."/>
            <person name="Song Y."/>
            <person name="Canovas D."/>
            <person name="Navarro E."/>
            <person name="Freitag M."/>
            <person name="Gabaldon T."/>
            <person name="Grigoriev I.V."/>
            <person name="Corrochano L.M."/>
            <person name="Nicolas F.E."/>
            <person name="Garre V."/>
        </authorList>
    </citation>
    <scope>NUCLEOTIDE SEQUENCE [LARGE SCALE GENOMIC DNA]</scope>
    <source>
        <strain evidence="1 2">L51</strain>
    </source>
</reference>
<evidence type="ECO:0008006" key="3">
    <source>
        <dbReference type="Google" id="ProtNLM"/>
    </source>
</evidence>
<feature type="non-terminal residue" evidence="1">
    <location>
        <position position="221"/>
    </location>
</feature>
<comment type="caution">
    <text evidence="1">The sequence shown here is derived from an EMBL/GenBank/DDBJ whole genome shotgun (WGS) entry which is preliminary data.</text>
</comment>
<dbReference type="Proteomes" id="UP001448207">
    <property type="component" value="Unassembled WGS sequence"/>
</dbReference>
<proteinExistence type="predicted"/>
<accession>A0ABR3ARL6</accession>
<dbReference type="EMBL" id="JBCLYO010000019">
    <property type="protein sequence ID" value="KAL0080906.1"/>
    <property type="molecule type" value="Genomic_DNA"/>
</dbReference>